<dbReference type="OrthoDB" id="5298787at2"/>
<evidence type="ECO:0000256" key="1">
    <source>
        <dbReference type="ARBA" id="ARBA00022679"/>
    </source>
</evidence>
<dbReference type="EMBL" id="CP003333">
    <property type="protein sequence ID" value="AFL69772.1"/>
    <property type="molecule type" value="Genomic_DNA"/>
</dbReference>
<dbReference type="RefSeq" id="WP_014770635.1">
    <property type="nucleotide sequence ID" value="NC_018002.1"/>
</dbReference>
<name>I3Y0P8_SULBS</name>
<dbReference type="InterPro" id="IPR029063">
    <property type="entry name" value="SAM-dependent_MTases_sf"/>
</dbReference>
<dbReference type="PANTHER" id="PTHR43861">
    <property type="entry name" value="TRANS-ACONITATE 2-METHYLTRANSFERASE-RELATED"/>
    <property type="match status" value="1"/>
</dbReference>
<dbReference type="GO" id="GO:0016740">
    <property type="term" value="F:transferase activity"/>
    <property type="evidence" value="ECO:0007669"/>
    <property type="project" value="UniProtKB-KW"/>
</dbReference>
<organism evidence="3 4">
    <name type="scientific">Sulfurospirillum barnesii (strain ATCC 700032 / DSM 10660 / SES-3)</name>
    <dbReference type="NCBI Taxonomy" id="760154"/>
    <lineage>
        <taxon>Bacteria</taxon>
        <taxon>Pseudomonadati</taxon>
        <taxon>Campylobacterota</taxon>
        <taxon>Epsilonproteobacteria</taxon>
        <taxon>Campylobacterales</taxon>
        <taxon>Sulfurospirillaceae</taxon>
        <taxon>Sulfurospirillum</taxon>
    </lineage>
</organism>
<evidence type="ECO:0000313" key="3">
    <source>
        <dbReference type="EMBL" id="AFL69772.1"/>
    </source>
</evidence>
<dbReference type="InterPro" id="IPR041698">
    <property type="entry name" value="Methyltransf_25"/>
</dbReference>
<dbReference type="CDD" id="cd02440">
    <property type="entry name" value="AdoMet_MTases"/>
    <property type="match status" value="1"/>
</dbReference>
<dbReference type="SUPFAM" id="SSF53335">
    <property type="entry name" value="S-adenosyl-L-methionine-dependent methyltransferases"/>
    <property type="match status" value="1"/>
</dbReference>
<dbReference type="Gene3D" id="3.40.50.150">
    <property type="entry name" value="Vaccinia Virus protein VP39"/>
    <property type="match status" value="1"/>
</dbReference>
<dbReference type="KEGG" id="sba:Sulba_2505"/>
<dbReference type="Pfam" id="PF13649">
    <property type="entry name" value="Methyltransf_25"/>
    <property type="match status" value="1"/>
</dbReference>
<dbReference type="AlphaFoldDB" id="I3Y0P8"/>
<evidence type="ECO:0000259" key="2">
    <source>
        <dbReference type="Pfam" id="PF13649"/>
    </source>
</evidence>
<protein>
    <submittedName>
        <fullName evidence="3">Tellurite resistance protein TehB</fullName>
    </submittedName>
</protein>
<gene>
    <name evidence="3" type="ordered locus">Sulba_2505</name>
</gene>
<feature type="domain" description="Methyltransferase" evidence="2">
    <location>
        <begin position="37"/>
        <end position="130"/>
    </location>
</feature>
<sequence>MQAVWDEKFKEADFIYGEAPNAFVQENFDRLENAQNILCLGEGEGRNALFLAEQGIAHVEALDASFVALSKLRRYAKERYLRITVHHTLLNQWDAPTNLYDAIVCTYLHLPNDEQPLLFEKSLQALKEKGLFIAEFFSKSQLQFKSGGPRDEKILYDLHELSQILKKLPCHVHKLSQEIVILNEGEKHKGRGSVIRMILEKTA</sequence>
<dbReference type="eggNOG" id="COG4123">
    <property type="taxonomic scope" value="Bacteria"/>
</dbReference>
<keyword evidence="1" id="KW-0808">Transferase</keyword>
<accession>I3Y0P8</accession>
<dbReference type="PATRIC" id="fig|760154.4.peg.2504"/>
<reference evidence="3 4" key="1">
    <citation type="submission" date="2012-06" db="EMBL/GenBank/DDBJ databases">
        <title>Complete sequence of Sulfurospirillum barnesii SES-3.</title>
        <authorList>
            <consortium name="US DOE Joint Genome Institute"/>
            <person name="Lucas S."/>
            <person name="Han J."/>
            <person name="Lapidus A."/>
            <person name="Cheng J.-F."/>
            <person name="Goodwin L."/>
            <person name="Pitluck S."/>
            <person name="Peters L."/>
            <person name="Ovchinnikova G."/>
            <person name="Lu M."/>
            <person name="Detter J.C."/>
            <person name="Han C."/>
            <person name="Tapia R."/>
            <person name="Land M."/>
            <person name="Hauser L."/>
            <person name="Kyrpides N."/>
            <person name="Ivanova N."/>
            <person name="Pagani I."/>
            <person name="Stolz J."/>
            <person name="Arkin A."/>
            <person name="Dehal P."/>
            <person name="Oremland R."/>
            <person name="Saltikov C."/>
            <person name="Basu P."/>
            <person name="Hollibaugh J."/>
            <person name="Newman D."/>
            <person name="Stolyar S."/>
            <person name="Hazen T."/>
            <person name="Woyke T."/>
        </authorList>
    </citation>
    <scope>NUCLEOTIDE SEQUENCE [LARGE SCALE GENOMIC DNA]</scope>
    <source>
        <strain evidence="4">ATCC 700032 / DSM 10660 / SES-3</strain>
    </source>
</reference>
<dbReference type="PANTHER" id="PTHR43861:SF3">
    <property type="entry name" value="PUTATIVE (AFU_ORTHOLOGUE AFUA_2G14390)-RELATED"/>
    <property type="match status" value="1"/>
</dbReference>
<keyword evidence="4" id="KW-1185">Reference proteome</keyword>
<dbReference type="HOGENOM" id="CLU_056435_5_1_7"/>
<dbReference type="Proteomes" id="UP000006176">
    <property type="component" value="Chromosome"/>
</dbReference>
<evidence type="ECO:0000313" key="4">
    <source>
        <dbReference type="Proteomes" id="UP000006176"/>
    </source>
</evidence>
<proteinExistence type="predicted"/>
<dbReference type="STRING" id="760154.Sulba_2505"/>